<proteinExistence type="predicted"/>
<evidence type="ECO:0000259" key="1">
    <source>
        <dbReference type="PROSITE" id="PS51737"/>
    </source>
</evidence>
<dbReference type="Proteomes" id="UP000546642">
    <property type="component" value="Unassembled WGS sequence"/>
</dbReference>
<protein>
    <submittedName>
        <fullName evidence="2">DNA invertase Pin-like site-specific DNA recombinase</fullName>
    </submittedName>
</protein>
<dbReference type="SUPFAM" id="SSF53041">
    <property type="entry name" value="Resolvase-like"/>
    <property type="match status" value="1"/>
</dbReference>
<accession>A0A7X0D598</accession>
<keyword evidence="3" id="KW-1185">Reference proteome</keyword>
<dbReference type="PROSITE" id="PS51737">
    <property type="entry name" value="RECOMBINASE_DNA_BIND"/>
    <property type="match status" value="1"/>
</dbReference>
<dbReference type="InterPro" id="IPR036162">
    <property type="entry name" value="Resolvase-like_N_sf"/>
</dbReference>
<dbReference type="InterPro" id="IPR038109">
    <property type="entry name" value="DNA_bind_recomb_sf"/>
</dbReference>
<dbReference type="EMBL" id="JACHDS010000001">
    <property type="protein sequence ID" value="MBB6172157.1"/>
    <property type="molecule type" value="Genomic_DNA"/>
</dbReference>
<name>A0A7X0D598_9ACTN</name>
<dbReference type="RefSeq" id="WP_184075494.1">
    <property type="nucleotide sequence ID" value="NZ_JACHDS010000001.1"/>
</dbReference>
<gene>
    <name evidence="2" type="ORF">HNR23_002217</name>
</gene>
<dbReference type="GO" id="GO:0000150">
    <property type="term" value="F:DNA strand exchange activity"/>
    <property type="evidence" value="ECO:0007669"/>
    <property type="project" value="InterPro"/>
</dbReference>
<dbReference type="PANTHER" id="PTHR30461">
    <property type="entry name" value="DNA-INVERTASE FROM LAMBDOID PROPHAGE"/>
    <property type="match status" value="1"/>
</dbReference>
<dbReference type="SMART" id="SM00857">
    <property type="entry name" value="Resolvase"/>
    <property type="match status" value="1"/>
</dbReference>
<dbReference type="AlphaFoldDB" id="A0A7X0D598"/>
<sequence>MTGYSSNTYTAPIDLSHLDPHEPAAHLRYAFLGRVSTRDQQDPATSIPGQLARARTALPPGDDFIAWYWDVESGALPLDQRGQGDYTGIDVGVPRTGGVAECLADAHRDVFDAVVVDEISRPARDMLASLTLEEELDRAGITYRVAAEPPGMDQGARSTRYILRHTSRMTAAWYRLQMQEFTERGQREHARRGFAHGKPPYGYVDRFVEPDRPLKGGLFERRTPRVLVLDPDERKPAAVAQMFRWRTGEDRPVSLEDITGRLNADPDRFPPPGEVGWRLQTVRALLMNPKYTGYMVYNRKGTRTNGHRYKPYREWVWSAEPVHPAIVPLETWVRAQEVSAKHNRRQQGTGWVQEALGVFGFDPTRVASSKAHTLYEVNGARFAVPRRPVPEPVAEALIESLAGHLWSAGPVRPPAPTPGGATVLVCEAERVGGSWVGAAPAGWAWTYAPSLDELTRRAADAAALALGADPAHVAVGLDVHAPGVDELEQARQAEQEALAWAVRSLRESGASWKDIARVTGTTQARAKSALVSGNVEDFQ</sequence>
<feature type="domain" description="Recombinase" evidence="1">
    <location>
        <begin position="200"/>
        <end position="345"/>
    </location>
</feature>
<dbReference type="InterPro" id="IPR006119">
    <property type="entry name" value="Resolv_N"/>
</dbReference>
<dbReference type="Gene3D" id="3.90.1750.20">
    <property type="entry name" value="Putative Large Serine Recombinase, Chain B, Domain 2"/>
    <property type="match status" value="1"/>
</dbReference>
<dbReference type="CDD" id="cd00338">
    <property type="entry name" value="Ser_Recombinase"/>
    <property type="match status" value="1"/>
</dbReference>
<dbReference type="InterPro" id="IPR050639">
    <property type="entry name" value="SSR_resolvase"/>
</dbReference>
<evidence type="ECO:0000313" key="2">
    <source>
        <dbReference type="EMBL" id="MBB6172157.1"/>
    </source>
</evidence>
<comment type="caution">
    <text evidence="2">The sequence shown here is derived from an EMBL/GenBank/DDBJ whole genome shotgun (WGS) entry which is preliminary data.</text>
</comment>
<dbReference type="InterPro" id="IPR011109">
    <property type="entry name" value="DNA_bind_recombinase_dom"/>
</dbReference>
<dbReference type="GO" id="GO:0003677">
    <property type="term" value="F:DNA binding"/>
    <property type="evidence" value="ECO:0007669"/>
    <property type="project" value="InterPro"/>
</dbReference>
<evidence type="ECO:0000313" key="3">
    <source>
        <dbReference type="Proteomes" id="UP000546642"/>
    </source>
</evidence>
<dbReference type="Pfam" id="PF00239">
    <property type="entry name" value="Resolvase"/>
    <property type="match status" value="1"/>
</dbReference>
<dbReference type="PANTHER" id="PTHR30461:SF23">
    <property type="entry name" value="DNA RECOMBINASE-RELATED"/>
    <property type="match status" value="1"/>
</dbReference>
<dbReference type="Pfam" id="PF07508">
    <property type="entry name" value="Recombinase"/>
    <property type="match status" value="1"/>
</dbReference>
<dbReference type="Gene3D" id="3.40.50.1390">
    <property type="entry name" value="Resolvase, N-terminal catalytic domain"/>
    <property type="match status" value="1"/>
</dbReference>
<organism evidence="2 3">
    <name type="scientific">Nocardiopsis mwathae</name>
    <dbReference type="NCBI Taxonomy" id="1472723"/>
    <lineage>
        <taxon>Bacteria</taxon>
        <taxon>Bacillati</taxon>
        <taxon>Actinomycetota</taxon>
        <taxon>Actinomycetes</taxon>
        <taxon>Streptosporangiales</taxon>
        <taxon>Nocardiopsidaceae</taxon>
        <taxon>Nocardiopsis</taxon>
    </lineage>
</organism>
<reference evidence="2 3" key="1">
    <citation type="submission" date="2020-08" db="EMBL/GenBank/DDBJ databases">
        <title>Sequencing the genomes of 1000 actinobacteria strains.</title>
        <authorList>
            <person name="Klenk H.-P."/>
        </authorList>
    </citation>
    <scope>NUCLEOTIDE SEQUENCE [LARGE SCALE GENOMIC DNA]</scope>
    <source>
        <strain evidence="2 3">DSM 46659</strain>
    </source>
</reference>